<feature type="region of interest" description="Disordered" evidence="6">
    <location>
        <begin position="1524"/>
        <end position="1543"/>
    </location>
</feature>
<keyword evidence="3" id="KW-0238">DNA-binding</keyword>
<feature type="region of interest" description="Disordered" evidence="6">
    <location>
        <begin position="1570"/>
        <end position="1661"/>
    </location>
</feature>
<evidence type="ECO:0000256" key="1">
    <source>
        <dbReference type="ARBA" id="ARBA00004123"/>
    </source>
</evidence>
<feature type="compositionally biased region" description="Polar residues" evidence="6">
    <location>
        <begin position="1135"/>
        <end position="1144"/>
    </location>
</feature>
<feature type="compositionally biased region" description="Basic and acidic residues" evidence="6">
    <location>
        <begin position="905"/>
        <end position="917"/>
    </location>
</feature>
<feature type="region of interest" description="Disordered" evidence="6">
    <location>
        <begin position="656"/>
        <end position="795"/>
    </location>
</feature>
<dbReference type="GO" id="GO:0006384">
    <property type="term" value="P:transcription initiation at RNA polymerase III promoter"/>
    <property type="evidence" value="ECO:0007669"/>
    <property type="project" value="InterPro"/>
</dbReference>
<evidence type="ECO:0000313" key="10">
    <source>
        <dbReference type="EMBL" id="CAI6341001.1"/>
    </source>
</evidence>
<feature type="compositionally biased region" description="Polar residues" evidence="6">
    <location>
        <begin position="1199"/>
        <end position="1212"/>
    </location>
</feature>
<feature type="compositionally biased region" description="Low complexity" evidence="6">
    <location>
        <begin position="1102"/>
        <end position="1118"/>
    </location>
</feature>
<keyword evidence="5" id="KW-0539">Nucleus</keyword>
<feature type="region of interest" description="Disordered" evidence="6">
    <location>
        <begin position="2317"/>
        <end position="2339"/>
    </location>
</feature>
<dbReference type="InterPro" id="IPR046488">
    <property type="entry name" value="Sfc3/Tfc3_C"/>
</dbReference>
<accession>A0A9W4XWK2</accession>
<dbReference type="GO" id="GO:0000127">
    <property type="term" value="C:transcription factor TFIIIC complex"/>
    <property type="evidence" value="ECO:0007669"/>
    <property type="project" value="InterPro"/>
</dbReference>
<keyword evidence="4" id="KW-0804">Transcription</keyword>
<dbReference type="GO" id="GO:0042791">
    <property type="term" value="P:5S class rRNA transcription by RNA polymerase III"/>
    <property type="evidence" value="ECO:0007669"/>
    <property type="project" value="TreeGrafter"/>
</dbReference>
<feature type="compositionally biased region" description="Basic and acidic residues" evidence="6">
    <location>
        <begin position="745"/>
        <end position="755"/>
    </location>
</feature>
<feature type="compositionally biased region" description="Acidic residues" evidence="6">
    <location>
        <begin position="2325"/>
        <end position="2339"/>
    </location>
</feature>
<feature type="compositionally biased region" description="Polar residues" evidence="6">
    <location>
        <begin position="675"/>
        <end position="691"/>
    </location>
</feature>
<feature type="compositionally biased region" description="Basic and acidic residues" evidence="6">
    <location>
        <begin position="1213"/>
        <end position="1229"/>
    </location>
</feature>
<feature type="compositionally biased region" description="Basic and acidic residues" evidence="6">
    <location>
        <begin position="1645"/>
        <end position="1655"/>
    </location>
</feature>
<feature type="domain" description="B-block binding subunit of TFIIIC" evidence="8">
    <location>
        <begin position="236"/>
        <end position="304"/>
    </location>
</feature>
<feature type="compositionally biased region" description="Polar residues" evidence="6">
    <location>
        <begin position="125"/>
        <end position="134"/>
    </location>
</feature>
<evidence type="ECO:0000259" key="8">
    <source>
        <dbReference type="Pfam" id="PF04182"/>
    </source>
</evidence>
<evidence type="ECO:0000259" key="9">
    <source>
        <dbReference type="Pfam" id="PF20222"/>
    </source>
</evidence>
<dbReference type="Proteomes" id="UP001152607">
    <property type="component" value="Unassembled WGS sequence"/>
</dbReference>
<feature type="region of interest" description="Disordered" evidence="6">
    <location>
        <begin position="2420"/>
        <end position="2449"/>
    </location>
</feature>
<dbReference type="EMBL" id="CAOQHR010000011">
    <property type="protein sequence ID" value="CAI6341001.1"/>
    <property type="molecule type" value="Genomic_DNA"/>
</dbReference>
<feature type="compositionally biased region" description="Basic and acidic residues" evidence="6">
    <location>
        <begin position="1783"/>
        <end position="1794"/>
    </location>
</feature>
<dbReference type="PANTHER" id="PTHR15180">
    <property type="entry name" value="GENERAL TRANSCRIPTION FACTOR 3C POLYPEPTIDE 1"/>
    <property type="match status" value="1"/>
</dbReference>
<dbReference type="Pfam" id="PF20222">
    <property type="entry name" value="DUF6581"/>
    <property type="match status" value="1"/>
</dbReference>
<feature type="domain" description="Transcription factor tau subunit sfc3/Tfc3 C-terminal" evidence="9">
    <location>
        <begin position="1805"/>
        <end position="2220"/>
    </location>
</feature>
<dbReference type="GO" id="GO:0003677">
    <property type="term" value="F:DNA binding"/>
    <property type="evidence" value="ECO:0007669"/>
    <property type="project" value="UniProtKB-KW"/>
</dbReference>
<sequence length="2449" mass="274843">MATGLDGLLHFLLSEIALCGVQGADSADFYRFIDAYRQNDAPIESQSDTSAKATTRPSPKPYSRKFYESSWCWVTTHPDIHVFDGDKTYRLSLSEFESLERQTDTSSHDQSPVARETERLEQLTPRPTSLQATPSNSLLSLGNSLRAQLVAEGSFAGWSSTSTTKEHQSDQISLFNHVEGEHERRSARNIPDPVNFTEPVFDDLSSPIKCPRVFASQDRVWQAVTGHSIDLKRVPSMEFLLLCVIATRGAGGITQPDLVRITGQDKRSVPKRTDELAKKGYIDKRPIQDGSLRTSLCVHKKFVQAGSVLTKSYSVDDVFGANTFDFSGFVCLLHELLTTTPLVPIRELRIKLGVPIQQWYKRSVRSSIDRLEASEYIKRVKAPRKGSGRLLVCIKALREPTEDDIQNLRFKRGVHEPQQEADELLEEDIEGETFMRDLELDMMEETDHVVDNHVGDGSRIAPQWTPDRLLANIVFDATESFGIDGDDTSKIRDLTTGKFWKRPIESFISRVSDDWEESQPRHLRHLAIVKDTMVTNDKKYAHFLYRTHANFQKVADAGEVDWINVSKEAREGRRLPGKEQTTGTYLDPWGFAPVNMAQLHRRSGTSDLSECRQSVVHVRSAGQRWEKVLFEELALEEPDTLANTWVFDRVENGQTAARNTGARSTPKYKTKPKGSSRTSTGRSVKTAQKTLLNREQRQALGLPKNGRLGAEIEKLIRDHRRKTGDPTSIPEIIPTADSRATHSTPEQRETRELSKAEGVSNTPQGTPVNKRRKPIDNGIKGPLLTPDQRRAKGLAPHGRLPEKIVAELRRLAAAGLDPFSIVLPLPDDNLVETNPTRQSDHHADNISSAHDQILEASPPEESSEAICSQTSPRLSTDAHATAMNVPHKRTLDELNAEQSSPLKRLRPDPPIPHDDVGHVGSPTSILPIASGFEPPKRKLGGAHEVPSTPRKKRRTSADSSVPSVSKNNKQTSGSQPDEKMVDRNQLHIALPGVYFDADATRSVGRGRPRKAFMMIIKTAGLQKYTWFKHEPRFASPVRFRASNWKGHMWPKPQDYTQTSGTLFREDLEPGKNHYKTSEKLDRDPCADATLQNHHSLKAGAESSQQLTPPLSVLSPVPTRDTASIGDLSEPMDDVSSAQPQVSQEKSQDHLPQSLEVASPQLQPRDAEKPPGFVIGEILVQQTCTPVEPQIDRQMRGSPEQFQQPRQQTVPSEQSRKESSIATPDSERTTADAQKGVPPDVLHRMHDIQQSRVSPAGWVAINMPNPNPSREYQSPYASTPVQPMLAESACDQPPELVEQVGTQLLENTQSSTNVRAAFADPRLDDPNSKFSRRKRGEDRNVVLGRGNVHNSRTSVVRYILELCNGVFPLNGEIAHVYKEVWKERGPKKMACPERSTIIRTLNDMINDPTQKLKRYTFVHEYGTGTIAKRALVAYSNLAVTSPKVIKVVQEIRAAYPYKYFPSEVSHLVGDLQKPRPVPIVQLDDGIVPEDTSEATKSLARRVRRSNKAREKAEKQQVAKAYQLRNLMPNQTQSRVEGEQSKNLHPQRMRLVGLNAPGRAKSDALASQKAFEWPQVGSSSSGALVDTEPLASNPERPPEVRTVSGPLSDHESTSDSDDEVEDNAENAEDAAVADDAEGGMDDDENPDVDREPEEHGHGLVSNQPAEQILASDTNHIHEHLTKPDVRFYPSNGTFSTIFSIPTNEGDRSNSKTRLKRAPARSSKNLRKAKLKAPKSLHQDESGPTLVERLTGLTGNVNEPDYRPPSKKIITTYTWPERKERRKRREMREAQAKDKKYPENPDPVLRFKKVFITLVVASCMSGKEGTVNWDIVVKVLNRPRFDLEKTKETWRWIQKNMTGQLHSVTENFESTFLKAYEEGNVASIEDPETYDWANLVRWAMLHCRYPLPSLPQERENLKDYQIDISNYQLFDRSSWYRNDTAALVRSHKILGYGFAAPLHVTREQKDPKEDKSLKARSWIRANISTPKTLYDKKIAHEKLRPLGESVLNGAVQELVEARLLRMWKIKRLRPGRNYEFSAGFAMKYRRVFELRDFMAAVQLKKELDSAFASNRKFTLSRTAEDGAVMAILSLASDGRIKLIPILPPIDNELDAPRPRISVWGFSAGDYVHRAIDRNSLFWEVQVVATDSYIYGNPLSSRPVMPDPGDASTSWGSLPEPPMPDPNDPNALFPIWSTIDGQHVIYPWWNRILNMVLQSLMFQPSATPGYILNHCPEHTTELFEVQLVLDWLEKVFAVTKSAYGTYEVNGNFWAAFGDKLIDEETDEFGQHVKRKGKVKQVDEPTWRSEYNKRFSALQKITASALQQGNGDASSDDEDGSQSSENEDQSLLLQRIVNKPKSQYTTVKRALHKSQQSAETQAAVDGDVVMTDAPAVIKHGSTAQTRETVLTQGGDPVEDFSNPKRVRFSLDAEQGAQQEEEEDIDAEGESDDDYTLEG</sequence>
<keyword evidence="7" id="KW-0732">Signal</keyword>
<name>A0A9W4XWK2_9PLEO</name>
<dbReference type="GO" id="GO:0005634">
    <property type="term" value="C:nucleus"/>
    <property type="evidence" value="ECO:0007669"/>
    <property type="project" value="UniProtKB-SubCell"/>
</dbReference>
<proteinExistence type="predicted"/>
<feature type="region of interest" description="Disordered" evidence="6">
    <location>
        <begin position="854"/>
        <end position="876"/>
    </location>
</feature>
<feature type="signal peptide" evidence="7">
    <location>
        <begin position="1"/>
        <end position="26"/>
    </location>
</feature>
<feature type="compositionally biased region" description="Acidic residues" evidence="6">
    <location>
        <begin position="1612"/>
        <end position="1644"/>
    </location>
</feature>
<feature type="chain" id="PRO_5040934949" description="B-block binding subunit of TFIIIC" evidence="7">
    <location>
        <begin position="27"/>
        <end position="2449"/>
    </location>
</feature>
<evidence type="ECO:0000256" key="3">
    <source>
        <dbReference type="ARBA" id="ARBA00023125"/>
    </source>
</evidence>
<feature type="compositionally biased region" description="Polar residues" evidence="6">
    <location>
        <begin position="44"/>
        <end position="57"/>
    </location>
</feature>
<dbReference type="Pfam" id="PF04182">
    <property type="entry name" value="B-block_TFIIIC"/>
    <property type="match status" value="1"/>
</dbReference>
<feature type="region of interest" description="Disordered" evidence="6">
    <location>
        <begin position="43"/>
        <end position="63"/>
    </location>
</feature>
<keyword evidence="11" id="KW-1185">Reference proteome</keyword>
<comment type="caution">
    <text evidence="10">The sequence shown here is derived from an EMBL/GenBank/DDBJ whole genome shotgun (WGS) entry which is preliminary data.</text>
</comment>
<feature type="compositionally biased region" description="Basic residues" evidence="6">
    <location>
        <begin position="1708"/>
        <end position="1732"/>
    </location>
</feature>
<evidence type="ECO:0000256" key="6">
    <source>
        <dbReference type="SAM" id="MobiDB-lite"/>
    </source>
</evidence>
<keyword evidence="2" id="KW-0597">Phosphoprotein</keyword>
<evidence type="ECO:0008006" key="12">
    <source>
        <dbReference type="Google" id="ProtNLM"/>
    </source>
</evidence>
<feature type="compositionally biased region" description="Polar residues" evidence="6">
    <location>
        <begin position="957"/>
        <end position="975"/>
    </location>
</feature>
<organism evidence="10 11">
    <name type="scientific">Periconia digitata</name>
    <dbReference type="NCBI Taxonomy" id="1303443"/>
    <lineage>
        <taxon>Eukaryota</taxon>
        <taxon>Fungi</taxon>
        <taxon>Dikarya</taxon>
        <taxon>Ascomycota</taxon>
        <taxon>Pezizomycotina</taxon>
        <taxon>Dothideomycetes</taxon>
        <taxon>Pleosporomycetidae</taxon>
        <taxon>Pleosporales</taxon>
        <taxon>Massarineae</taxon>
        <taxon>Periconiaceae</taxon>
        <taxon>Periconia</taxon>
    </lineage>
</organism>
<dbReference type="PANTHER" id="PTHR15180:SF1">
    <property type="entry name" value="GENERAL TRANSCRIPTION FACTOR 3C POLYPEPTIDE 1"/>
    <property type="match status" value="1"/>
</dbReference>
<feature type="region of interest" description="Disordered" evidence="6">
    <location>
        <begin position="1193"/>
        <end position="1236"/>
    </location>
</feature>
<gene>
    <name evidence="10" type="ORF">PDIGIT_LOCUS14189</name>
</gene>
<dbReference type="InterPro" id="IPR007309">
    <property type="entry name" value="TFIIIC_Bblock-bd"/>
</dbReference>
<dbReference type="OrthoDB" id="5403573at2759"/>
<protein>
    <recommendedName>
        <fullName evidence="12">B-block binding subunit of TFIIIC</fullName>
    </recommendedName>
</protein>
<comment type="subcellular location">
    <subcellularLocation>
        <location evidence="1">Nucleus</location>
    </subcellularLocation>
</comment>
<evidence type="ECO:0000313" key="11">
    <source>
        <dbReference type="Proteomes" id="UP001152607"/>
    </source>
</evidence>
<feature type="region of interest" description="Disordered" evidence="6">
    <location>
        <begin position="1698"/>
        <end position="1740"/>
    </location>
</feature>
<dbReference type="InterPro" id="IPR044210">
    <property type="entry name" value="Tfc3-like"/>
</dbReference>
<evidence type="ECO:0000256" key="2">
    <source>
        <dbReference type="ARBA" id="ARBA00022553"/>
    </source>
</evidence>
<feature type="region of interest" description="Disordered" evidence="6">
    <location>
        <begin position="1098"/>
        <end position="1151"/>
    </location>
</feature>
<reference evidence="10" key="1">
    <citation type="submission" date="2023-01" db="EMBL/GenBank/DDBJ databases">
        <authorList>
            <person name="Van Ghelder C."/>
            <person name="Rancurel C."/>
        </authorList>
    </citation>
    <scope>NUCLEOTIDE SEQUENCE</scope>
    <source>
        <strain evidence="10">CNCM I-4278</strain>
    </source>
</reference>
<feature type="region of interest" description="Disordered" evidence="6">
    <location>
        <begin position="897"/>
        <end position="979"/>
    </location>
</feature>
<feature type="region of interest" description="Disordered" evidence="6">
    <location>
        <begin position="1775"/>
        <end position="1794"/>
    </location>
</feature>
<feature type="region of interest" description="Disordered" evidence="6">
    <location>
        <begin position="99"/>
        <end position="137"/>
    </location>
</feature>
<feature type="compositionally biased region" description="Acidic residues" evidence="6">
    <location>
        <begin position="2429"/>
        <end position="2449"/>
    </location>
</feature>
<evidence type="ECO:0000256" key="7">
    <source>
        <dbReference type="SAM" id="SignalP"/>
    </source>
</evidence>
<evidence type="ECO:0000256" key="4">
    <source>
        <dbReference type="ARBA" id="ARBA00023163"/>
    </source>
</evidence>
<evidence type="ECO:0000256" key="5">
    <source>
        <dbReference type="ARBA" id="ARBA00023242"/>
    </source>
</evidence>